<feature type="region of interest" description="Disordered" evidence="1">
    <location>
        <begin position="352"/>
        <end position="385"/>
    </location>
</feature>
<reference evidence="2 3" key="1">
    <citation type="journal article" date="2015" name="Proc. Natl. Acad. Sci. U.S.A.">
        <title>The resurrection genome of Boea hygrometrica: A blueprint for survival of dehydration.</title>
        <authorList>
            <person name="Xiao L."/>
            <person name="Yang G."/>
            <person name="Zhang L."/>
            <person name="Yang X."/>
            <person name="Zhao S."/>
            <person name="Ji Z."/>
            <person name="Zhou Q."/>
            <person name="Hu M."/>
            <person name="Wang Y."/>
            <person name="Chen M."/>
            <person name="Xu Y."/>
            <person name="Jin H."/>
            <person name="Xiao X."/>
            <person name="Hu G."/>
            <person name="Bao F."/>
            <person name="Hu Y."/>
            <person name="Wan P."/>
            <person name="Li L."/>
            <person name="Deng X."/>
            <person name="Kuang T."/>
            <person name="Xiang C."/>
            <person name="Zhu J.K."/>
            <person name="Oliver M.J."/>
            <person name="He Y."/>
        </authorList>
    </citation>
    <scope>NUCLEOTIDE SEQUENCE [LARGE SCALE GENOMIC DNA]</scope>
    <source>
        <strain evidence="3">cv. XS01</strain>
    </source>
</reference>
<evidence type="ECO:0000313" key="3">
    <source>
        <dbReference type="Proteomes" id="UP000250235"/>
    </source>
</evidence>
<gene>
    <name evidence="2" type="ORF">F511_23413</name>
</gene>
<protein>
    <submittedName>
        <fullName evidence="2">Uncharacterized protein</fullName>
    </submittedName>
</protein>
<evidence type="ECO:0000313" key="2">
    <source>
        <dbReference type="EMBL" id="KZV17851.1"/>
    </source>
</evidence>
<feature type="compositionally biased region" description="Polar residues" evidence="1">
    <location>
        <begin position="530"/>
        <end position="550"/>
    </location>
</feature>
<feature type="region of interest" description="Disordered" evidence="1">
    <location>
        <begin position="408"/>
        <end position="429"/>
    </location>
</feature>
<dbReference type="AlphaFoldDB" id="A0A2Z7A830"/>
<feature type="region of interest" description="Disordered" evidence="1">
    <location>
        <begin position="525"/>
        <end position="594"/>
    </location>
</feature>
<dbReference type="EMBL" id="KV018095">
    <property type="protein sequence ID" value="KZV17851.1"/>
    <property type="molecule type" value="Genomic_DNA"/>
</dbReference>
<keyword evidence="3" id="KW-1185">Reference proteome</keyword>
<accession>A0A2Z7A830</accession>
<sequence length="674" mass="75244">MTNPKPNLITRLITNFRISILTAIPYLTPLHYTNLIPLNDSHRSQTDLSIFVPFISCSQQISPHRDHTTPLLPTSVKVDIVKRRCTTFTIESLKQRRITTQIRMTGSHTIRSYLSRYLVQNDSFAPQQREIAIWIQLAVDPQPLRLRNHDFKLAHRIMVKRLETSRHDPLGITDSACKNQLVVVSVQYNPFNTYIPIRSTTIGKSRVARDPIAMYTSWRSNSDIASVTSIGYPRMRASGESSTTNHRLLHASGPHPIPPPNDPKTNQYNQDLGLIHSTNGNHLESPNEGSSIDHQVTIHLHAQNITMFPTNETWPKNLKISKLTKIGPISNIGPKTSWAARDRPEQNLEVKFSRRNDAGDSPDGGRTAAAAANGRTLPRQARRLPSPSCAIARSTAPTSAQQFVHGLSASEQQPCGQRAISGRPSRGVNGRYARQVRTSRPLSSIFVAQPSDEHRPALAQQLRKASGPLAGQRAAIMRDYRTAVHAIARSRWRRRTRRRMLPEIFFVSIDSKFKIQMQYGSIVLKDPSHSSDTTVGEPSTTGRETPSSAFTRRPDEISTDGFSSKGWSEQLRRGAAAPRGGHGGGGVERRERRPRALGLGLIGMSYNDQSPKKSHFQNPLPMLNTLSSVSVRESRIQYLCDPQWFRDTASRGPTTIVAPESQFWTCPSDHGKSV</sequence>
<dbReference type="Proteomes" id="UP000250235">
    <property type="component" value="Unassembled WGS sequence"/>
</dbReference>
<organism evidence="2 3">
    <name type="scientific">Dorcoceras hygrometricum</name>
    <dbReference type="NCBI Taxonomy" id="472368"/>
    <lineage>
        <taxon>Eukaryota</taxon>
        <taxon>Viridiplantae</taxon>
        <taxon>Streptophyta</taxon>
        <taxon>Embryophyta</taxon>
        <taxon>Tracheophyta</taxon>
        <taxon>Spermatophyta</taxon>
        <taxon>Magnoliopsida</taxon>
        <taxon>eudicotyledons</taxon>
        <taxon>Gunneridae</taxon>
        <taxon>Pentapetalae</taxon>
        <taxon>asterids</taxon>
        <taxon>lamiids</taxon>
        <taxon>Lamiales</taxon>
        <taxon>Gesneriaceae</taxon>
        <taxon>Didymocarpoideae</taxon>
        <taxon>Trichosporeae</taxon>
        <taxon>Loxocarpinae</taxon>
        <taxon>Dorcoceras</taxon>
    </lineage>
</organism>
<proteinExistence type="predicted"/>
<name>A0A2Z7A830_9LAMI</name>
<evidence type="ECO:0000256" key="1">
    <source>
        <dbReference type="SAM" id="MobiDB-lite"/>
    </source>
</evidence>